<dbReference type="Pfam" id="PF00872">
    <property type="entry name" value="Transposase_mut"/>
    <property type="match status" value="1"/>
</dbReference>
<feature type="non-terminal residue" evidence="7">
    <location>
        <position position="1"/>
    </location>
</feature>
<proteinExistence type="inferred from homology"/>
<evidence type="ECO:0000256" key="4">
    <source>
        <dbReference type="ARBA" id="ARBA00023125"/>
    </source>
</evidence>
<comment type="similarity">
    <text evidence="2 6">Belongs to the transposase mutator family.</text>
</comment>
<dbReference type="NCBIfam" id="NF033543">
    <property type="entry name" value="transpos_IS256"/>
    <property type="match status" value="1"/>
</dbReference>
<accession>A0ABV6YJN0</accession>
<keyword evidence="3 6" id="KW-0815">Transposition</keyword>
<dbReference type="PANTHER" id="PTHR33217">
    <property type="entry name" value="TRANSPOSASE FOR INSERTION SEQUENCE ELEMENT IS1081"/>
    <property type="match status" value="1"/>
</dbReference>
<organism evidence="7 9">
    <name type="scientific">Eiseniibacteriota bacterium</name>
    <dbReference type="NCBI Taxonomy" id="2212470"/>
    <lineage>
        <taxon>Bacteria</taxon>
        <taxon>Candidatus Eiseniibacteriota</taxon>
    </lineage>
</organism>
<evidence type="ECO:0000256" key="2">
    <source>
        <dbReference type="ARBA" id="ARBA00010961"/>
    </source>
</evidence>
<sequence length="326" mass="37264">DGKKEWNSRILPPYKRRSEEVEDALVMSYLSGTNTRRIKHALVPLLEGAALSKSTVSRMVARLSEGFEAWRKRDLSQDDIAILYLDGFRLKVRLGRKVESIPVLCVIGVQTDGQRLLLSLEMRTSESEAAWLAVTEDLSQRGVKAPVLALIDGSGGLHAAVKESWPWIEIQRCTKHKLENLNTHAPKRHYDEIKEDYHAIVYAQKESEARCAYRRFEKKWEKDCPGVVTSLQEGGDELLTFFRYPEGMHKMLRTTNSIERLNEEFRRRVKTQGSLPNADAGLRLLYGLFVSGLITLRRIDAWKELTIVVHAKRMEHGLIKQLDQAA</sequence>
<comment type="function">
    <text evidence="1 6">Required for the transposition of the insertion element.</text>
</comment>
<dbReference type="EMBL" id="JBHPKH010000021">
    <property type="protein sequence ID" value="MFC1572558.1"/>
    <property type="molecule type" value="Genomic_DNA"/>
</dbReference>
<dbReference type="PANTHER" id="PTHR33217:SF7">
    <property type="entry name" value="TRANSPOSASE FOR INSERTION SEQUENCE ELEMENT IS1081"/>
    <property type="match status" value="1"/>
</dbReference>
<evidence type="ECO:0000256" key="1">
    <source>
        <dbReference type="ARBA" id="ARBA00002190"/>
    </source>
</evidence>
<keyword evidence="4 6" id="KW-0238">DNA-binding</keyword>
<evidence type="ECO:0000256" key="3">
    <source>
        <dbReference type="ARBA" id="ARBA00022578"/>
    </source>
</evidence>
<gene>
    <name evidence="7" type="ORF">ACFL6M_03060</name>
    <name evidence="8" type="ORF">ACFL6M_03130</name>
</gene>
<evidence type="ECO:0000256" key="5">
    <source>
        <dbReference type="ARBA" id="ARBA00023172"/>
    </source>
</evidence>
<evidence type="ECO:0000313" key="8">
    <source>
        <dbReference type="EMBL" id="MFC1572572.1"/>
    </source>
</evidence>
<keyword evidence="5 6" id="KW-0233">DNA recombination</keyword>
<dbReference type="EMBL" id="JBHPKH010000021">
    <property type="protein sequence ID" value="MFC1572572.1"/>
    <property type="molecule type" value="Genomic_DNA"/>
</dbReference>
<comment type="caution">
    <text evidence="7">The sequence shown here is derived from an EMBL/GenBank/DDBJ whole genome shotgun (WGS) entry which is preliminary data.</text>
</comment>
<evidence type="ECO:0000313" key="9">
    <source>
        <dbReference type="Proteomes" id="UP001593833"/>
    </source>
</evidence>
<evidence type="ECO:0000313" key="7">
    <source>
        <dbReference type="EMBL" id="MFC1572558.1"/>
    </source>
</evidence>
<keyword evidence="9" id="KW-1185">Reference proteome</keyword>
<name>A0ABV6YJN0_UNCEI</name>
<evidence type="ECO:0000256" key="6">
    <source>
        <dbReference type="RuleBase" id="RU365089"/>
    </source>
</evidence>
<dbReference type="Proteomes" id="UP001593833">
    <property type="component" value="Unassembled WGS sequence"/>
</dbReference>
<reference evidence="7 9" key="1">
    <citation type="submission" date="2024-09" db="EMBL/GenBank/DDBJ databases">
        <authorList>
            <person name="D'Angelo T."/>
        </authorList>
    </citation>
    <scope>NUCLEOTIDE SEQUENCE [LARGE SCALE GENOMIC DNA]</scope>
    <source>
        <strain evidence="7">SAG AM-320-E07</strain>
    </source>
</reference>
<protein>
    <recommendedName>
        <fullName evidence="6">Mutator family transposase</fullName>
    </recommendedName>
</protein>
<dbReference type="InterPro" id="IPR001207">
    <property type="entry name" value="Transposase_mutator"/>
</dbReference>
<keyword evidence="6" id="KW-0814">Transposable element</keyword>